<feature type="transmembrane region" description="Helical" evidence="2">
    <location>
        <begin position="26"/>
        <end position="48"/>
    </location>
</feature>
<keyword evidence="2" id="KW-0812">Transmembrane</keyword>
<feature type="compositionally biased region" description="Polar residues" evidence="1">
    <location>
        <begin position="162"/>
        <end position="171"/>
    </location>
</feature>
<dbReference type="RefSeq" id="WP_106702572.1">
    <property type="nucleotide sequence ID" value="NZ_CP027666.1"/>
</dbReference>
<sequence length="171" mass="18348">MNRRENSEPNRLGAAWARLDARERRLVAIAATVVGLALLWWVGLAPALRTLREAPAQRAALQVQAQKMQQLKAEADALKSVPRLAQEEALRALETAMKQRLGDTGQLSVMGDRANVVLKGASATALADWLSDVRVNARATPVEARLTRSGDTAPGAPVHWSGTLSLSVPSS</sequence>
<dbReference type="Proteomes" id="UP000239709">
    <property type="component" value="Chromosome"/>
</dbReference>
<keyword evidence="4" id="KW-1185">Reference proteome</keyword>
<evidence type="ECO:0000256" key="1">
    <source>
        <dbReference type="SAM" id="MobiDB-lite"/>
    </source>
</evidence>
<evidence type="ECO:0000313" key="4">
    <source>
        <dbReference type="Proteomes" id="UP000239709"/>
    </source>
</evidence>
<organism evidence="3 4">
    <name type="scientific">Ottowia oryzae</name>
    <dbReference type="NCBI Taxonomy" id="2109914"/>
    <lineage>
        <taxon>Bacteria</taxon>
        <taxon>Pseudomonadati</taxon>
        <taxon>Pseudomonadota</taxon>
        <taxon>Betaproteobacteria</taxon>
        <taxon>Burkholderiales</taxon>
        <taxon>Comamonadaceae</taxon>
        <taxon>Ottowia</taxon>
    </lineage>
</organism>
<name>A0A2S0MDX0_9BURK</name>
<dbReference type="KEGG" id="otk:C6570_06950"/>
<keyword evidence="2" id="KW-0472">Membrane</keyword>
<keyword evidence="2" id="KW-1133">Transmembrane helix</keyword>
<dbReference type="InterPro" id="IPR007690">
    <property type="entry name" value="T2SS_GspM"/>
</dbReference>
<dbReference type="GO" id="GO:0015628">
    <property type="term" value="P:protein secretion by the type II secretion system"/>
    <property type="evidence" value="ECO:0007669"/>
    <property type="project" value="InterPro"/>
</dbReference>
<accession>A0A2S0MDX0</accession>
<evidence type="ECO:0000256" key="2">
    <source>
        <dbReference type="SAM" id="Phobius"/>
    </source>
</evidence>
<dbReference type="GO" id="GO:0015627">
    <property type="term" value="C:type II protein secretion system complex"/>
    <property type="evidence" value="ECO:0007669"/>
    <property type="project" value="InterPro"/>
</dbReference>
<reference evidence="3 4" key="1">
    <citation type="submission" date="2018-03" db="EMBL/GenBank/DDBJ databases">
        <title>Genome sequencing of Ottowia sp.</title>
        <authorList>
            <person name="Kim S.-J."/>
            <person name="Heo J."/>
            <person name="Kwon S.-W."/>
        </authorList>
    </citation>
    <scope>NUCLEOTIDE SEQUENCE [LARGE SCALE GENOMIC DNA]</scope>
    <source>
        <strain evidence="3 4">KADR8-3</strain>
    </source>
</reference>
<dbReference type="Pfam" id="PF04612">
    <property type="entry name" value="T2SSM"/>
    <property type="match status" value="1"/>
</dbReference>
<dbReference type="EMBL" id="CP027666">
    <property type="protein sequence ID" value="AVO34016.1"/>
    <property type="molecule type" value="Genomic_DNA"/>
</dbReference>
<dbReference type="AlphaFoldDB" id="A0A2S0MDX0"/>
<feature type="region of interest" description="Disordered" evidence="1">
    <location>
        <begin position="146"/>
        <end position="171"/>
    </location>
</feature>
<protein>
    <submittedName>
        <fullName evidence="3">General secretion pathway protein GspM</fullName>
    </submittedName>
</protein>
<evidence type="ECO:0000313" key="3">
    <source>
        <dbReference type="EMBL" id="AVO34016.1"/>
    </source>
</evidence>
<dbReference type="OrthoDB" id="8687363at2"/>
<gene>
    <name evidence="3" type="ORF">C6570_06950</name>
</gene>
<proteinExistence type="predicted"/>